<evidence type="ECO:0000313" key="3">
    <source>
        <dbReference type="Proteomes" id="UP000605670"/>
    </source>
</evidence>
<dbReference type="RefSeq" id="WP_188430510.1">
    <property type="nucleotide sequence ID" value="NZ_BAABKH010000003.1"/>
</dbReference>
<sequence length="119" mass="12650">MQIRVTPQKVLLAGAALGAAACVLAVVGALLGWWWLVALVTTALLTAVLLVALDAHNRVRALRATLRTELDAQRGAGRAAPTTDDVVGTVRALQAQYTGRLDRLQDSVDAALRRLEDRG</sequence>
<dbReference type="EMBL" id="BMEM01000003">
    <property type="protein sequence ID" value="GGF52843.1"/>
    <property type="molecule type" value="Genomic_DNA"/>
</dbReference>
<dbReference type="Proteomes" id="UP000605670">
    <property type="component" value="Unassembled WGS sequence"/>
</dbReference>
<gene>
    <name evidence="2" type="ORF">GCM10011366_20820</name>
</gene>
<dbReference type="AlphaFoldDB" id="A0A917BND1"/>
<protein>
    <submittedName>
        <fullName evidence="2">Uncharacterized protein</fullName>
    </submittedName>
</protein>
<feature type="transmembrane region" description="Helical" evidence="1">
    <location>
        <begin position="35"/>
        <end position="53"/>
    </location>
</feature>
<evidence type="ECO:0000313" key="2">
    <source>
        <dbReference type="EMBL" id="GGF52843.1"/>
    </source>
</evidence>
<dbReference type="PROSITE" id="PS51257">
    <property type="entry name" value="PROKAR_LIPOPROTEIN"/>
    <property type="match status" value="1"/>
</dbReference>
<organism evidence="2 3">
    <name type="scientific">Ornithinimicrobium tianjinense</name>
    <dbReference type="NCBI Taxonomy" id="1195761"/>
    <lineage>
        <taxon>Bacteria</taxon>
        <taxon>Bacillati</taxon>
        <taxon>Actinomycetota</taxon>
        <taxon>Actinomycetes</taxon>
        <taxon>Micrococcales</taxon>
        <taxon>Ornithinimicrobiaceae</taxon>
        <taxon>Ornithinimicrobium</taxon>
    </lineage>
</organism>
<accession>A0A917BND1</accession>
<comment type="caution">
    <text evidence="2">The sequence shown here is derived from an EMBL/GenBank/DDBJ whole genome shotgun (WGS) entry which is preliminary data.</text>
</comment>
<keyword evidence="1" id="KW-0472">Membrane</keyword>
<keyword evidence="3" id="KW-1185">Reference proteome</keyword>
<reference evidence="2" key="1">
    <citation type="journal article" date="2014" name="Int. J. Syst. Evol. Microbiol.">
        <title>Complete genome sequence of Corynebacterium casei LMG S-19264T (=DSM 44701T), isolated from a smear-ripened cheese.</title>
        <authorList>
            <consortium name="US DOE Joint Genome Institute (JGI-PGF)"/>
            <person name="Walter F."/>
            <person name="Albersmeier A."/>
            <person name="Kalinowski J."/>
            <person name="Ruckert C."/>
        </authorList>
    </citation>
    <scope>NUCLEOTIDE SEQUENCE</scope>
    <source>
        <strain evidence="2">CGMCC 1.12160</strain>
    </source>
</reference>
<proteinExistence type="predicted"/>
<evidence type="ECO:0000256" key="1">
    <source>
        <dbReference type="SAM" id="Phobius"/>
    </source>
</evidence>
<name>A0A917BND1_9MICO</name>
<keyword evidence="1" id="KW-0812">Transmembrane</keyword>
<keyword evidence="1" id="KW-1133">Transmembrane helix</keyword>
<reference evidence="2" key="2">
    <citation type="submission" date="2020-09" db="EMBL/GenBank/DDBJ databases">
        <authorList>
            <person name="Sun Q."/>
            <person name="Zhou Y."/>
        </authorList>
    </citation>
    <scope>NUCLEOTIDE SEQUENCE</scope>
    <source>
        <strain evidence="2">CGMCC 1.12160</strain>
    </source>
</reference>